<dbReference type="SUPFAM" id="SSF53067">
    <property type="entry name" value="Actin-like ATPase domain"/>
    <property type="match status" value="1"/>
</dbReference>
<dbReference type="Gene3D" id="3.30.420.40">
    <property type="match status" value="2"/>
</dbReference>
<dbReference type="OrthoDB" id="49685at2"/>
<evidence type="ECO:0000313" key="3">
    <source>
        <dbReference type="Proteomes" id="UP000186364"/>
    </source>
</evidence>
<dbReference type="PANTHER" id="PTHR18964:SF149">
    <property type="entry name" value="BIFUNCTIONAL UDP-N-ACETYLGLUCOSAMINE 2-EPIMERASE_N-ACETYLMANNOSAMINE KINASE"/>
    <property type="match status" value="1"/>
</dbReference>
<name>A0A1Q9AR23_9HYPH</name>
<sequence>MKNINNLFFDRESPAGRIVRGLAAFGAATAGQLAKSTGLGRSTISAVLSDLRDAGAVLDVEAKTNGQGRPSQLLSLNPASGRCAGVLLGLGEIRIVICDMTHAVLSDVWIPIRRDYTPEEAADQVRESLQTQCAPLGLAIGDLLGVGVAISAPLSYGGRVLNGDILPGWAGVDLAEIFSKRLDCPLHAENESHCGALAEMTWGAAVGESDFVLYKFDLGVGGAIVRDGTVLRGVSGSAAEFGHVVLEPEGRYCRCGNRGCLQTYVGGYYLLRHAEELSGGPVTIEQFIDRAREGRIGYRRLVEDAATKAGWGMGMTATMINPPLFIIAGKLATIGPSFLEPLERSFRRTMLPQPDLPGLQTPRLAVARFLGNDDTVMGAVALVLRQHGRIAEGKTPASL</sequence>
<proteinExistence type="inferred from homology"/>
<dbReference type="PANTHER" id="PTHR18964">
    <property type="entry name" value="ROK (REPRESSOR, ORF, KINASE) FAMILY"/>
    <property type="match status" value="1"/>
</dbReference>
<dbReference type="Gene3D" id="1.10.10.10">
    <property type="entry name" value="Winged helix-like DNA-binding domain superfamily/Winged helix DNA-binding domain"/>
    <property type="match status" value="1"/>
</dbReference>
<reference evidence="2 3" key="1">
    <citation type="submission" date="2016-09" db="EMBL/GenBank/DDBJ databases">
        <title>Rhizobium sp. nov., a novel species isolated from the rice rhizosphere.</title>
        <authorList>
            <person name="Zhao J."/>
            <person name="Zhang X."/>
        </authorList>
    </citation>
    <scope>NUCLEOTIDE SEQUENCE [LARGE SCALE GENOMIC DNA]</scope>
    <source>
        <strain evidence="2 3">1.7048</strain>
    </source>
</reference>
<organism evidence="2 3">
    <name type="scientific">Xaviernesmea oryzae</name>
    <dbReference type="NCBI Taxonomy" id="464029"/>
    <lineage>
        <taxon>Bacteria</taxon>
        <taxon>Pseudomonadati</taxon>
        <taxon>Pseudomonadota</taxon>
        <taxon>Alphaproteobacteria</taxon>
        <taxon>Hyphomicrobiales</taxon>
        <taxon>Rhizobiaceae</taxon>
        <taxon>Rhizobium/Agrobacterium group</taxon>
        <taxon>Xaviernesmea</taxon>
    </lineage>
</organism>
<comment type="caution">
    <text evidence="2">The sequence shown here is derived from an EMBL/GenBank/DDBJ whole genome shotgun (WGS) entry which is preliminary data.</text>
</comment>
<dbReference type="InterPro" id="IPR043129">
    <property type="entry name" value="ATPase_NBD"/>
</dbReference>
<evidence type="ECO:0000256" key="1">
    <source>
        <dbReference type="ARBA" id="ARBA00006479"/>
    </source>
</evidence>
<dbReference type="SUPFAM" id="SSF46785">
    <property type="entry name" value="Winged helix' DNA-binding domain"/>
    <property type="match status" value="1"/>
</dbReference>
<dbReference type="AlphaFoldDB" id="A0A1Q9AR23"/>
<dbReference type="InterPro" id="IPR036388">
    <property type="entry name" value="WH-like_DNA-bd_sf"/>
</dbReference>
<dbReference type="EMBL" id="MKIP01000059">
    <property type="protein sequence ID" value="OLP57860.1"/>
    <property type="molecule type" value="Genomic_DNA"/>
</dbReference>
<dbReference type="Pfam" id="PF00480">
    <property type="entry name" value="ROK"/>
    <property type="match status" value="1"/>
</dbReference>
<accession>A0A1Q9AR23</accession>
<comment type="similarity">
    <text evidence="1">Belongs to the ROK (NagC/XylR) family.</text>
</comment>
<dbReference type="RefSeq" id="WP_075629765.1">
    <property type="nucleotide sequence ID" value="NZ_FOAM01000007.1"/>
</dbReference>
<keyword evidence="3" id="KW-1185">Reference proteome</keyword>
<dbReference type="InterPro" id="IPR036390">
    <property type="entry name" value="WH_DNA-bd_sf"/>
</dbReference>
<protein>
    <submittedName>
        <fullName evidence="2">Uncharacterized protein</fullName>
    </submittedName>
</protein>
<dbReference type="InterPro" id="IPR000600">
    <property type="entry name" value="ROK"/>
</dbReference>
<dbReference type="Proteomes" id="UP000186364">
    <property type="component" value="Unassembled WGS sequence"/>
</dbReference>
<evidence type="ECO:0000313" key="2">
    <source>
        <dbReference type="EMBL" id="OLP57860.1"/>
    </source>
</evidence>
<gene>
    <name evidence="2" type="ORF">BJF93_13510</name>
</gene>